<comment type="caution">
    <text evidence="1">The sequence shown here is derived from an EMBL/GenBank/DDBJ whole genome shotgun (WGS) entry which is preliminary data.</text>
</comment>
<reference evidence="1 2" key="1">
    <citation type="submission" date="2014-02" db="EMBL/GenBank/DDBJ databases">
        <title>The genome sequence of Colletotrichum nymphaeae SA-01.</title>
        <authorList>
            <person name="Baroncelli R."/>
            <person name="Thon M.R."/>
        </authorList>
    </citation>
    <scope>NUCLEOTIDE SEQUENCE [LARGE SCALE GENOMIC DNA]</scope>
    <source>
        <strain evidence="1 2">SA-01</strain>
    </source>
</reference>
<name>A0A135THK5_9PEZI</name>
<keyword evidence="2" id="KW-1185">Reference proteome</keyword>
<feature type="non-terminal residue" evidence="1">
    <location>
        <position position="117"/>
    </location>
</feature>
<dbReference type="AlphaFoldDB" id="A0A135THK5"/>
<protein>
    <submittedName>
        <fullName evidence="1">Uncharacterized protein</fullName>
    </submittedName>
</protein>
<dbReference type="Proteomes" id="UP000070054">
    <property type="component" value="Unassembled WGS sequence"/>
</dbReference>
<gene>
    <name evidence="1" type="ORF">CNYM01_13647</name>
</gene>
<accession>A0A135THK5</accession>
<organism evidence="1 2">
    <name type="scientific">Colletotrichum nymphaeae SA-01</name>
    <dbReference type="NCBI Taxonomy" id="1460502"/>
    <lineage>
        <taxon>Eukaryota</taxon>
        <taxon>Fungi</taxon>
        <taxon>Dikarya</taxon>
        <taxon>Ascomycota</taxon>
        <taxon>Pezizomycotina</taxon>
        <taxon>Sordariomycetes</taxon>
        <taxon>Hypocreomycetidae</taxon>
        <taxon>Glomerellales</taxon>
        <taxon>Glomerellaceae</taxon>
        <taxon>Colletotrichum</taxon>
        <taxon>Colletotrichum acutatum species complex</taxon>
    </lineage>
</organism>
<dbReference type="EMBL" id="JEMN01001113">
    <property type="protein sequence ID" value="KXH47579.1"/>
    <property type="molecule type" value="Genomic_DNA"/>
</dbReference>
<evidence type="ECO:0000313" key="2">
    <source>
        <dbReference type="Proteomes" id="UP000070054"/>
    </source>
</evidence>
<evidence type="ECO:0000313" key="1">
    <source>
        <dbReference type="EMBL" id="KXH47579.1"/>
    </source>
</evidence>
<proteinExistence type="predicted"/>
<sequence>MTWSSDRARDGILDQPKKVLARSPNVDMPGIPAKRKKKKRTIYRGGSTSSFVFLFSHLALSKRPPTSRTLPPPPAFPAKVTSMKEMNYIALSPPAARSNRQAFPQIWLSNFEAVWPC</sequence>